<dbReference type="PANTHER" id="PTHR28055">
    <property type="entry name" value="ALTERED INHERITANCE OF MITOCHONDRIA PROTEIN 41, MITOCHONDRIAL"/>
    <property type="match status" value="1"/>
</dbReference>
<dbReference type="Gene3D" id="1.10.1510.10">
    <property type="entry name" value="Uncharacterised protein YqeY/AIM41 PF09424, N-terminal domain"/>
    <property type="match status" value="1"/>
</dbReference>
<dbReference type="InterPro" id="IPR042184">
    <property type="entry name" value="YqeY/Aim41_N"/>
</dbReference>
<sequence length="149" mass="16023">MSLSVKIMDEIKTAMKAKDTVALEALRAVKSELLLTQTASGSKEEISEEEEIKLLQRLVKTRKESARIFTEQNRPDLAEPELAQVAVIEKFLPAQLSEEEIEAVIAKIIAETGASGIASMGKVMGLATAQLGGTAEGKTVSTIVKKLLV</sequence>
<dbReference type="Proteomes" id="UP000027064">
    <property type="component" value="Unassembled WGS sequence"/>
</dbReference>
<dbReference type="RefSeq" id="WP_035660703.1">
    <property type="nucleotide sequence ID" value="NZ_JNCA01000022.1"/>
</dbReference>
<accession>A0A066WKH5</accession>
<keyword evidence="1" id="KW-0808">Transferase</keyword>
<dbReference type="GO" id="GO:0016884">
    <property type="term" value="F:carbon-nitrogen ligase activity, with glutamine as amido-N-donor"/>
    <property type="evidence" value="ECO:0007669"/>
    <property type="project" value="InterPro"/>
</dbReference>
<dbReference type="OrthoDB" id="9788127at2"/>
<dbReference type="InterPro" id="IPR019004">
    <property type="entry name" value="YqeY/Aim41"/>
</dbReference>
<comment type="caution">
    <text evidence="1">The sequence shown here is derived from an EMBL/GenBank/DDBJ whole genome shotgun (WGS) entry which is preliminary data.</text>
</comment>
<name>A0A066WKH5_9FLAO</name>
<dbReference type="Gene3D" id="1.10.10.410">
    <property type="match status" value="1"/>
</dbReference>
<dbReference type="Pfam" id="PF09424">
    <property type="entry name" value="YqeY"/>
    <property type="match status" value="1"/>
</dbReference>
<reference evidence="1 2" key="1">
    <citation type="submission" date="2014-05" db="EMBL/GenBank/DDBJ databases">
        <title>Genome Sequence of Flavobacterium sp. EM1321.</title>
        <authorList>
            <person name="Shin S.-K."/>
            <person name="Yi H."/>
        </authorList>
    </citation>
    <scope>NUCLEOTIDE SEQUENCE [LARGE SCALE GENOMIC DNA]</scope>
    <source>
        <strain evidence="1 2">EM1321</strain>
    </source>
</reference>
<dbReference type="PATRIC" id="fig|1492738.3.peg.2456"/>
<dbReference type="EMBL" id="JNCA01000022">
    <property type="protein sequence ID" value="KDN54507.1"/>
    <property type="molecule type" value="Genomic_DNA"/>
</dbReference>
<evidence type="ECO:0000313" key="2">
    <source>
        <dbReference type="Proteomes" id="UP000027064"/>
    </source>
</evidence>
<evidence type="ECO:0000313" key="1">
    <source>
        <dbReference type="EMBL" id="KDN54507.1"/>
    </source>
</evidence>
<dbReference type="GO" id="GO:0016740">
    <property type="term" value="F:transferase activity"/>
    <property type="evidence" value="ECO:0007669"/>
    <property type="project" value="UniProtKB-KW"/>
</dbReference>
<dbReference type="SUPFAM" id="SSF89095">
    <property type="entry name" value="GatB/YqeY motif"/>
    <property type="match status" value="1"/>
</dbReference>
<dbReference type="InterPro" id="IPR003789">
    <property type="entry name" value="Asn/Gln_tRNA_amidoTrase-B-like"/>
</dbReference>
<dbReference type="AlphaFoldDB" id="A0A066WKH5"/>
<protein>
    <submittedName>
        <fullName evidence="1">Aspartyl-tRNA amidotransferase subunit B</fullName>
    </submittedName>
</protein>
<keyword evidence="2" id="KW-1185">Reference proteome</keyword>
<dbReference type="eggNOG" id="COG1610">
    <property type="taxonomic scope" value="Bacteria"/>
</dbReference>
<dbReference type="STRING" id="1492738.FEM21_24690"/>
<proteinExistence type="predicted"/>
<gene>
    <name evidence="1" type="ORF">FEM21_24690</name>
</gene>
<dbReference type="InterPro" id="IPR023168">
    <property type="entry name" value="GatB_Yqey_C_2"/>
</dbReference>
<dbReference type="PANTHER" id="PTHR28055:SF1">
    <property type="entry name" value="ALTERED INHERITANCE OF MITOCHONDRIA PROTEIN 41, MITOCHONDRIAL"/>
    <property type="match status" value="1"/>
</dbReference>
<organism evidence="1 2">
    <name type="scientific">Flavobacterium seoulense</name>
    <dbReference type="NCBI Taxonomy" id="1492738"/>
    <lineage>
        <taxon>Bacteria</taxon>
        <taxon>Pseudomonadati</taxon>
        <taxon>Bacteroidota</taxon>
        <taxon>Flavobacteriia</taxon>
        <taxon>Flavobacteriales</taxon>
        <taxon>Flavobacteriaceae</taxon>
        <taxon>Flavobacterium</taxon>
    </lineage>
</organism>